<evidence type="ECO:0000313" key="11">
    <source>
        <dbReference type="EMBL" id="KAK2616143.1"/>
    </source>
</evidence>
<dbReference type="PROSITE" id="PS51352">
    <property type="entry name" value="THIOREDOXIN_2"/>
    <property type="match status" value="1"/>
</dbReference>
<evidence type="ECO:0000256" key="9">
    <source>
        <dbReference type="ARBA" id="ARBA00039846"/>
    </source>
</evidence>
<dbReference type="GO" id="GO:0005788">
    <property type="term" value="C:endoplasmic reticulum lumen"/>
    <property type="evidence" value="ECO:0007669"/>
    <property type="project" value="UniProtKB-SubCell"/>
</dbReference>
<dbReference type="GO" id="GO:0006457">
    <property type="term" value="P:protein folding"/>
    <property type="evidence" value="ECO:0007669"/>
    <property type="project" value="TreeGrafter"/>
</dbReference>
<comment type="similarity">
    <text evidence="4">Belongs to the protein disulfide isomerase family.</text>
</comment>
<accession>A0AAD9WAR3</accession>
<proteinExistence type="inferred from homology"/>
<dbReference type="PANTHER" id="PTHR18929:SF132">
    <property type="entry name" value="PROTEIN DISULFIDE-ISOMERASE A3"/>
    <property type="match status" value="1"/>
</dbReference>
<dbReference type="CDD" id="cd02995">
    <property type="entry name" value="PDI_a_PDI_a'_C"/>
    <property type="match status" value="1"/>
</dbReference>
<protein>
    <recommendedName>
        <fullName evidence="9">Protein disulfide-isomerase</fullName>
        <ecNumber evidence="5">5.3.4.1</ecNumber>
    </recommendedName>
</protein>
<evidence type="ECO:0000256" key="3">
    <source>
        <dbReference type="ARBA" id="ARBA00004319"/>
    </source>
</evidence>
<organism evidence="11 12">
    <name type="scientific">Phomopsis amygdali</name>
    <name type="common">Fusicoccum amygdali</name>
    <dbReference type="NCBI Taxonomy" id="1214568"/>
    <lineage>
        <taxon>Eukaryota</taxon>
        <taxon>Fungi</taxon>
        <taxon>Dikarya</taxon>
        <taxon>Ascomycota</taxon>
        <taxon>Pezizomycotina</taxon>
        <taxon>Sordariomycetes</taxon>
        <taxon>Sordariomycetidae</taxon>
        <taxon>Diaporthales</taxon>
        <taxon>Diaporthaceae</taxon>
        <taxon>Diaporthe</taxon>
    </lineage>
</organism>
<dbReference type="InterPro" id="IPR036249">
    <property type="entry name" value="Thioredoxin-like_sf"/>
</dbReference>
<keyword evidence="7" id="KW-0413">Isomerase</keyword>
<evidence type="ECO:0000256" key="2">
    <source>
        <dbReference type="ARBA" id="ARBA00002692"/>
    </source>
</evidence>
<dbReference type="Gene3D" id="3.40.30.10">
    <property type="entry name" value="Glutaredoxin"/>
    <property type="match status" value="3"/>
</dbReference>
<dbReference type="InterPro" id="IPR013766">
    <property type="entry name" value="Thioredoxin_domain"/>
</dbReference>
<keyword evidence="8" id="KW-0676">Redox-active center</keyword>
<evidence type="ECO:0000256" key="5">
    <source>
        <dbReference type="ARBA" id="ARBA00012723"/>
    </source>
</evidence>
<dbReference type="GO" id="GO:0003756">
    <property type="term" value="F:protein disulfide isomerase activity"/>
    <property type="evidence" value="ECO:0007669"/>
    <property type="project" value="UniProtKB-EC"/>
</dbReference>
<feature type="domain" description="Thioredoxin" evidence="10">
    <location>
        <begin position="217"/>
        <end position="348"/>
    </location>
</feature>
<dbReference type="SUPFAM" id="SSF52833">
    <property type="entry name" value="Thioredoxin-like"/>
    <property type="match status" value="3"/>
</dbReference>
<dbReference type="EMBL" id="JAUJFL010000001">
    <property type="protein sequence ID" value="KAK2616143.1"/>
    <property type="molecule type" value="Genomic_DNA"/>
</dbReference>
<comment type="caution">
    <text evidence="11">The sequence shown here is derived from an EMBL/GenBank/DDBJ whole genome shotgun (WGS) entry which is preliminary data.</text>
</comment>
<sequence>MIRQSLPVVSSLAADNITEFKSSDDNVLIAYVAADDTASKVAFRNAAAELRHRFRCGLQVIEDVDSSKANQLTLPSVVLYQHNREGDGAVLTQPIESERIKQFASNAIVPLVGEINSDTFALYRESGLPIGWIFGETAEERWRLAELLRPVAETHKEQLHLGIIDAIEYRDSASDLNMQKDKFPAFAILDLETNKKYPFDQSKEITRESIADFVRDFTSGGLAPSITSDPIPETQDGPVTVVVGHSFQEVVVNNEKDVLVMIYAPWCGHSKRLAPNYDILGSEYAASNFSDNITIAKIDGTTNDVPDAIPKGYPMLMFYPASSKNAPVRYEGDRSIDDLVTFISKNGKYGALISIEEKANDAEISLAGVEIAHEHDEL</sequence>
<evidence type="ECO:0000256" key="8">
    <source>
        <dbReference type="ARBA" id="ARBA00023284"/>
    </source>
</evidence>
<dbReference type="Pfam" id="PF13848">
    <property type="entry name" value="Thioredoxin_6"/>
    <property type="match status" value="1"/>
</dbReference>
<comment type="catalytic activity">
    <reaction evidence="1">
        <text>Catalyzes the rearrangement of -S-S- bonds in proteins.</text>
        <dbReference type="EC" id="5.3.4.1"/>
    </reaction>
</comment>
<keyword evidence="6" id="KW-0256">Endoplasmic reticulum</keyword>
<comment type="function">
    <text evidence="2">Participates in the folding of proteins containing disulfide bonds, may be involved in glycosylation, prolyl hydroxylation and triglyceride transfer.</text>
</comment>
<evidence type="ECO:0000313" key="12">
    <source>
        <dbReference type="Proteomes" id="UP001265746"/>
    </source>
</evidence>
<comment type="subcellular location">
    <subcellularLocation>
        <location evidence="3">Endoplasmic reticulum lumen</location>
    </subcellularLocation>
</comment>
<dbReference type="PANTHER" id="PTHR18929">
    <property type="entry name" value="PROTEIN DISULFIDE ISOMERASE"/>
    <property type="match status" value="1"/>
</dbReference>
<evidence type="ECO:0000256" key="1">
    <source>
        <dbReference type="ARBA" id="ARBA00001182"/>
    </source>
</evidence>
<evidence type="ECO:0000256" key="6">
    <source>
        <dbReference type="ARBA" id="ARBA00022824"/>
    </source>
</evidence>
<reference evidence="11" key="1">
    <citation type="submission" date="2023-06" db="EMBL/GenBank/DDBJ databases">
        <authorList>
            <person name="Noh H."/>
        </authorList>
    </citation>
    <scope>NUCLEOTIDE SEQUENCE</scope>
    <source>
        <strain evidence="11">DUCC20226</strain>
    </source>
</reference>
<dbReference type="GO" id="GO:0034976">
    <property type="term" value="P:response to endoplasmic reticulum stress"/>
    <property type="evidence" value="ECO:0007669"/>
    <property type="project" value="TreeGrafter"/>
</dbReference>
<dbReference type="AlphaFoldDB" id="A0AAD9WAR3"/>
<dbReference type="Proteomes" id="UP001265746">
    <property type="component" value="Unassembled WGS sequence"/>
</dbReference>
<name>A0AAD9WAR3_PHOAM</name>
<dbReference type="Pfam" id="PF00085">
    <property type="entry name" value="Thioredoxin"/>
    <property type="match status" value="1"/>
</dbReference>
<keyword evidence="12" id="KW-1185">Reference proteome</keyword>
<gene>
    <name evidence="11" type="ORF">N8I77_002850</name>
</gene>
<evidence type="ECO:0000256" key="4">
    <source>
        <dbReference type="ARBA" id="ARBA00006347"/>
    </source>
</evidence>
<evidence type="ECO:0000259" key="10">
    <source>
        <dbReference type="PROSITE" id="PS51352"/>
    </source>
</evidence>
<evidence type="ECO:0000256" key="7">
    <source>
        <dbReference type="ARBA" id="ARBA00023235"/>
    </source>
</evidence>
<dbReference type="EC" id="5.3.4.1" evidence="5"/>
<dbReference type="CDD" id="cd02982">
    <property type="entry name" value="PDI_b'_family"/>
    <property type="match status" value="1"/>
</dbReference>